<dbReference type="Pfam" id="PF26348">
    <property type="entry name" value="SRA_ScoMcrA"/>
    <property type="match status" value="1"/>
</dbReference>
<evidence type="ECO:0000313" key="2">
    <source>
        <dbReference type="EMBL" id="MFB3167435.1"/>
    </source>
</evidence>
<dbReference type="InterPro" id="IPR058712">
    <property type="entry name" value="SRA_ScoMcrA"/>
</dbReference>
<feature type="domain" description="ScoMcrA-like SRA" evidence="1">
    <location>
        <begin position="6"/>
        <end position="129"/>
    </location>
</feature>
<protein>
    <recommendedName>
        <fullName evidence="1">ScoMcrA-like SRA domain-containing protein</fullName>
    </recommendedName>
</protein>
<reference evidence="2 3" key="1">
    <citation type="submission" date="2024-05" db="EMBL/GenBank/DDBJ databases">
        <authorList>
            <person name="Venkateswaran K."/>
        </authorList>
    </citation>
    <scope>NUCLEOTIDE SEQUENCE [LARGE SCALE GENOMIC DNA]</scope>
    <source>
        <strain evidence="2 3">179-C4-2-HS</strain>
    </source>
</reference>
<evidence type="ECO:0000313" key="3">
    <source>
        <dbReference type="Proteomes" id="UP001241748"/>
    </source>
</evidence>
<dbReference type="Proteomes" id="UP001241748">
    <property type="component" value="Unassembled WGS sequence"/>
</dbReference>
<gene>
    <name evidence="2" type="ORF">P5G62_009960</name>
</gene>
<evidence type="ECO:0000259" key="1">
    <source>
        <dbReference type="Pfam" id="PF26348"/>
    </source>
</evidence>
<organism evidence="2 3">
    <name type="scientific">Neobacillus driksii</name>
    <dbReference type="NCBI Taxonomy" id="3035913"/>
    <lineage>
        <taxon>Bacteria</taxon>
        <taxon>Bacillati</taxon>
        <taxon>Bacillota</taxon>
        <taxon>Bacilli</taxon>
        <taxon>Bacillales</taxon>
        <taxon>Bacillaceae</taxon>
        <taxon>Neobacillus</taxon>
    </lineage>
</organism>
<proteinExistence type="predicted"/>
<accession>A0ABV4YRE2</accession>
<dbReference type="RefSeq" id="WP_306074967.1">
    <property type="nucleotide sequence ID" value="NZ_JAROBZ020000001.1"/>
</dbReference>
<sequence>MLGEGKIYRRRDLHAKLGGQQQSGISTPSQYPVIMIFSGESGKNYGYQDGWQENDVYFYTGEGQEGDMKFTKGNKAIRDHLLNGKDIWLFKNHKPGLVKFVSKMICTGYHYRTAPDRNGHNREAIVFELIRKKK</sequence>
<keyword evidence="3" id="KW-1185">Reference proteome</keyword>
<dbReference type="EMBL" id="JAROBZ020000001">
    <property type="protein sequence ID" value="MFB3167435.1"/>
    <property type="molecule type" value="Genomic_DNA"/>
</dbReference>
<comment type="caution">
    <text evidence="2">The sequence shown here is derived from an EMBL/GenBank/DDBJ whole genome shotgun (WGS) entry which is preliminary data.</text>
</comment>
<name>A0ABV4YRE2_9BACI</name>